<dbReference type="Gene3D" id="3.40.50.2000">
    <property type="entry name" value="Glycogen Phosphorylase B"/>
    <property type="match status" value="2"/>
</dbReference>
<keyword evidence="4" id="KW-0045">Antibiotic biosynthesis</keyword>
<evidence type="ECO:0000313" key="9">
    <source>
        <dbReference type="Proteomes" id="UP001500886"/>
    </source>
</evidence>
<dbReference type="RefSeq" id="WP_344436582.1">
    <property type="nucleotide sequence ID" value="NZ_BAAASL010000013.1"/>
</dbReference>
<dbReference type="InterPro" id="IPR010610">
    <property type="entry name" value="EryCIII-like_C"/>
</dbReference>
<feature type="region of interest" description="Disordered" evidence="5">
    <location>
        <begin position="420"/>
        <end position="443"/>
    </location>
</feature>
<proteinExistence type="inferred from homology"/>
<keyword evidence="2" id="KW-0328">Glycosyltransferase</keyword>
<reference evidence="8 9" key="1">
    <citation type="journal article" date="2019" name="Int. J. Syst. Evol. Microbiol.">
        <title>The Global Catalogue of Microorganisms (GCM) 10K type strain sequencing project: providing services to taxonomists for standard genome sequencing and annotation.</title>
        <authorList>
            <consortium name="The Broad Institute Genomics Platform"/>
            <consortium name="The Broad Institute Genome Sequencing Center for Infectious Disease"/>
            <person name="Wu L."/>
            <person name="Ma J."/>
        </authorList>
    </citation>
    <scope>NUCLEOTIDE SEQUENCE [LARGE SCALE GENOMIC DNA]</scope>
    <source>
        <strain evidence="8 9">JCM 4542</strain>
    </source>
</reference>
<dbReference type="CDD" id="cd03784">
    <property type="entry name" value="GT1_Gtf-like"/>
    <property type="match status" value="1"/>
</dbReference>
<comment type="similarity">
    <text evidence="1">Belongs to the glycosyltransferase 28 family.</text>
</comment>
<dbReference type="InterPro" id="IPR050426">
    <property type="entry name" value="Glycosyltransferase_28"/>
</dbReference>
<dbReference type="Pfam" id="PF06722">
    <property type="entry name" value="EryCIII-like_C"/>
    <property type="match status" value="1"/>
</dbReference>
<accession>A0ABN3TUX2</accession>
<dbReference type="Pfam" id="PF21036">
    <property type="entry name" value="EryCIII-like_N"/>
    <property type="match status" value="1"/>
</dbReference>
<protein>
    <submittedName>
        <fullName evidence="8">DUF1205 domain-containing protein</fullName>
    </submittedName>
</protein>
<evidence type="ECO:0000256" key="1">
    <source>
        <dbReference type="ARBA" id="ARBA00006962"/>
    </source>
</evidence>
<evidence type="ECO:0000256" key="5">
    <source>
        <dbReference type="SAM" id="MobiDB-lite"/>
    </source>
</evidence>
<dbReference type="InterPro" id="IPR030953">
    <property type="entry name" value="Glycosyl_450act"/>
</dbReference>
<dbReference type="InterPro" id="IPR002213">
    <property type="entry name" value="UDP_glucos_trans"/>
</dbReference>
<organism evidence="8 9">
    <name type="scientific">Streptomyces luteosporeus</name>
    <dbReference type="NCBI Taxonomy" id="173856"/>
    <lineage>
        <taxon>Bacteria</taxon>
        <taxon>Bacillati</taxon>
        <taxon>Actinomycetota</taxon>
        <taxon>Actinomycetes</taxon>
        <taxon>Kitasatosporales</taxon>
        <taxon>Streptomycetaceae</taxon>
        <taxon>Streptomyces</taxon>
    </lineage>
</organism>
<evidence type="ECO:0000259" key="6">
    <source>
        <dbReference type="Pfam" id="PF06722"/>
    </source>
</evidence>
<gene>
    <name evidence="8" type="ORF">GCM10010315_37850</name>
</gene>
<keyword evidence="3" id="KW-0808">Transferase</keyword>
<keyword evidence="9" id="KW-1185">Reference proteome</keyword>
<evidence type="ECO:0000256" key="4">
    <source>
        <dbReference type="ARBA" id="ARBA00023194"/>
    </source>
</evidence>
<dbReference type="NCBIfam" id="TIGR04516">
    <property type="entry name" value="glycosyl_450act"/>
    <property type="match status" value="1"/>
</dbReference>
<evidence type="ECO:0000313" key="8">
    <source>
        <dbReference type="EMBL" id="GAA2719528.1"/>
    </source>
</evidence>
<dbReference type="InterPro" id="IPR048284">
    <property type="entry name" value="EryCIII-like_N"/>
</dbReference>
<dbReference type="SUPFAM" id="SSF53756">
    <property type="entry name" value="UDP-Glycosyltransferase/glycogen phosphorylase"/>
    <property type="match status" value="1"/>
</dbReference>
<feature type="domain" description="Erythromycin biosynthesis protein CIII-like C-terminal" evidence="6">
    <location>
        <begin position="272"/>
        <end position="414"/>
    </location>
</feature>
<comment type="caution">
    <text evidence="8">The sequence shown here is derived from an EMBL/GenBank/DDBJ whole genome shotgun (WGS) entry which is preliminary data.</text>
</comment>
<evidence type="ECO:0000256" key="2">
    <source>
        <dbReference type="ARBA" id="ARBA00022676"/>
    </source>
</evidence>
<dbReference type="PANTHER" id="PTHR48050:SF13">
    <property type="entry name" value="STEROL 3-BETA-GLUCOSYLTRANSFERASE UGT80A2"/>
    <property type="match status" value="1"/>
</dbReference>
<evidence type="ECO:0000256" key="3">
    <source>
        <dbReference type="ARBA" id="ARBA00022679"/>
    </source>
</evidence>
<sequence>MRVLFTSLAHHTHYYPLVPLAWALRTAGHEVRVASQPELTDVITGTGLAAVPIEWSLGPVEELGLLGRLHDEAAAHAQGFDYAARGEHPWSWEELLRLETVMVPTLLTALNNDTMVDSLVDFARSWQPDLVVWETFTLAGAVTARATGAAQARLLSGPDIAVRARQEFLRLRAAQEPEHREDPTAEWLGATLHRLGCAEGFSEDLVTGQWTIDTTPPSTRLELGLPTVQVRHVPYNGPSVVPDWLRVHPPRARICVTLGASGSDVGIGMADLLQALAALDAEIVATADDETRARSGELPGNVRLVDFVPLNDLLPTCAAVVHHGGVGTKAAAELHGVPQLILAFGWDTEVMGRRLADIGAGLCVTSSEITPDLLHKQTERLITDPSFAAGARRLQEEMLGVPSPNEAVPVLERLVAEHRGPAAPGLDGSSTGARQYLLRSDRG</sequence>
<dbReference type="PANTHER" id="PTHR48050">
    <property type="entry name" value="STEROL 3-BETA-GLUCOSYLTRANSFERASE"/>
    <property type="match status" value="1"/>
</dbReference>
<name>A0ABN3TUX2_9ACTN</name>
<dbReference type="Proteomes" id="UP001500886">
    <property type="component" value="Unassembled WGS sequence"/>
</dbReference>
<feature type="domain" description="Erythromycin biosynthesis protein CIII-like N-terminal" evidence="7">
    <location>
        <begin position="22"/>
        <end position="259"/>
    </location>
</feature>
<dbReference type="EMBL" id="BAAASL010000013">
    <property type="protein sequence ID" value="GAA2719528.1"/>
    <property type="molecule type" value="Genomic_DNA"/>
</dbReference>
<evidence type="ECO:0000259" key="7">
    <source>
        <dbReference type="Pfam" id="PF21036"/>
    </source>
</evidence>